<dbReference type="HOGENOM" id="CLU_3272189_0_0_11"/>
<evidence type="ECO:0000313" key="2">
    <source>
        <dbReference type="Proteomes" id="UP000016605"/>
    </source>
</evidence>
<gene>
    <name evidence="1" type="ORF">N136_02280</name>
</gene>
<proteinExistence type="predicted"/>
<name>U2T1J6_LEIAQ</name>
<organism evidence="1 2">
    <name type="scientific">Leifsonia aquatica ATCC 14665</name>
    <dbReference type="NCBI Taxonomy" id="1358026"/>
    <lineage>
        <taxon>Bacteria</taxon>
        <taxon>Bacillati</taxon>
        <taxon>Actinomycetota</taxon>
        <taxon>Actinomycetes</taxon>
        <taxon>Micrococcales</taxon>
        <taxon>Microbacteriaceae</taxon>
        <taxon>Leifsonia</taxon>
    </lineage>
</organism>
<evidence type="ECO:0000313" key="1">
    <source>
        <dbReference type="EMBL" id="ERK71363.1"/>
    </source>
</evidence>
<accession>U2T1J6</accession>
<dbReference type="EMBL" id="AWVQ01000292">
    <property type="protein sequence ID" value="ERK71363.1"/>
    <property type="molecule type" value="Genomic_DNA"/>
</dbReference>
<dbReference type="AlphaFoldDB" id="U2T1J6"/>
<protein>
    <submittedName>
        <fullName evidence="1">Uncharacterized protein</fullName>
    </submittedName>
</protein>
<reference evidence="1 2" key="1">
    <citation type="submission" date="2013-08" db="EMBL/GenBank/DDBJ databases">
        <authorList>
            <person name="Weinstock G."/>
            <person name="Sodergren E."/>
            <person name="Wylie T."/>
            <person name="Fulton L."/>
            <person name="Fulton R."/>
            <person name="Fronick C."/>
            <person name="O'Laughlin M."/>
            <person name="Godfrey J."/>
            <person name="Miner T."/>
            <person name="Herter B."/>
            <person name="Appelbaum E."/>
            <person name="Cordes M."/>
            <person name="Lek S."/>
            <person name="Wollam A."/>
            <person name="Pepin K.H."/>
            <person name="Palsikar V.B."/>
            <person name="Mitreva M."/>
            <person name="Wilson R.K."/>
        </authorList>
    </citation>
    <scope>NUCLEOTIDE SEQUENCE [LARGE SCALE GENOMIC DNA]</scope>
    <source>
        <strain evidence="1 2">ATCC 14665</strain>
    </source>
</reference>
<sequence>MMLSTEALIGLPLFVVGATSMGGWMIVRAESVAKSQRERMP</sequence>
<comment type="caution">
    <text evidence="1">The sequence shown here is derived from an EMBL/GenBank/DDBJ whole genome shotgun (WGS) entry which is preliminary data.</text>
</comment>
<dbReference type="Proteomes" id="UP000016605">
    <property type="component" value="Unassembled WGS sequence"/>
</dbReference>